<dbReference type="SMART" id="SM01398">
    <property type="entry name" value="Cornichon"/>
    <property type="match status" value="1"/>
</dbReference>
<name>A0AAD1Y3U9_EUPCR</name>
<reference evidence="2" key="1">
    <citation type="submission" date="2023-07" db="EMBL/GenBank/DDBJ databases">
        <authorList>
            <consortium name="AG Swart"/>
            <person name="Singh M."/>
            <person name="Singh A."/>
            <person name="Seah K."/>
            <person name="Emmerich C."/>
        </authorList>
    </citation>
    <scope>NUCLEOTIDE SEQUENCE</scope>
    <source>
        <strain evidence="2">DP1</strain>
    </source>
</reference>
<gene>
    <name evidence="2" type="ORF">ECRASSUSDP1_LOCUS25065</name>
</gene>
<dbReference type="Proteomes" id="UP001295684">
    <property type="component" value="Unassembled WGS sequence"/>
</dbReference>
<feature type="transmembrane region" description="Helical" evidence="1">
    <location>
        <begin position="36"/>
        <end position="64"/>
    </location>
</feature>
<comment type="caution">
    <text evidence="2">The sequence shown here is derived from an EMBL/GenBank/DDBJ whole genome shotgun (WGS) entry which is preliminary data.</text>
</comment>
<proteinExistence type="predicted"/>
<dbReference type="InterPro" id="IPR003377">
    <property type="entry name" value="Cornichon"/>
</dbReference>
<evidence type="ECO:0000313" key="3">
    <source>
        <dbReference type="Proteomes" id="UP001295684"/>
    </source>
</evidence>
<keyword evidence="1" id="KW-1133">Transmembrane helix</keyword>
<sequence length="135" mass="16286">MGIQLHFVFSHDDLDDGFMEPYEVSETLQKYTSIEIILQGCLTVLSVLFWYPYCFLYYAVMSYFNIKNWRKKKFTQHFMTGREYSKRIYIERVSKIKLIYYLVIVFFSLVFAMIKIAEILSKNMFGYGRKNIKLQ</sequence>
<evidence type="ECO:0000313" key="2">
    <source>
        <dbReference type="EMBL" id="CAI2383560.1"/>
    </source>
</evidence>
<protein>
    <submittedName>
        <fullName evidence="2">Uncharacterized protein</fullName>
    </submittedName>
</protein>
<keyword evidence="3" id="KW-1185">Reference proteome</keyword>
<keyword evidence="1" id="KW-0472">Membrane</keyword>
<dbReference type="AlphaFoldDB" id="A0AAD1Y3U9"/>
<organism evidence="2 3">
    <name type="scientific">Euplotes crassus</name>
    <dbReference type="NCBI Taxonomy" id="5936"/>
    <lineage>
        <taxon>Eukaryota</taxon>
        <taxon>Sar</taxon>
        <taxon>Alveolata</taxon>
        <taxon>Ciliophora</taxon>
        <taxon>Intramacronucleata</taxon>
        <taxon>Spirotrichea</taxon>
        <taxon>Hypotrichia</taxon>
        <taxon>Euplotida</taxon>
        <taxon>Euplotidae</taxon>
        <taxon>Moneuplotes</taxon>
    </lineage>
</organism>
<dbReference type="GO" id="GO:0016192">
    <property type="term" value="P:vesicle-mediated transport"/>
    <property type="evidence" value="ECO:0007669"/>
    <property type="project" value="InterPro"/>
</dbReference>
<dbReference type="EMBL" id="CAMPGE010025842">
    <property type="protein sequence ID" value="CAI2383560.1"/>
    <property type="molecule type" value="Genomic_DNA"/>
</dbReference>
<feature type="transmembrane region" description="Helical" evidence="1">
    <location>
        <begin position="98"/>
        <end position="117"/>
    </location>
</feature>
<evidence type="ECO:0000256" key="1">
    <source>
        <dbReference type="SAM" id="Phobius"/>
    </source>
</evidence>
<dbReference type="Pfam" id="PF03311">
    <property type="entry name" value="Cornichon"/>
    <property type="match status" value="1"/>
</dbReference>
<accession>A0AAD1Y3U9</accession>
<keyword evidence="1" id="KW-0812">Transmembrane</keyword>